<dbReference type="EMBL" id="JAQIZZ010000002">
    <property type="protein sequence ID" value="KAJ5552254.1"/>
    <property type="molecule type" value="Genomic_DNA"/>
</dbReference>
<reference evidence="2 3" key="1">
    <citation type="journal article" date="2023" name="IMA Fungus">
        <title>Comparative genomic study of the Penicillium genus elucidates a diverse pangenome and 15 lateral gene transfer events.</title>
        <authorList>
            <person name="Petersen C."/>
            <person name="Sorensen T."/>
            <person name="Nielsen M.R."/>
            <person name="Sondergaard T.E."/>
            <person name="Sorensen J.L."/>
            <person name="Fitzpatrick D.A."/>
            <person name="Frisvad J.C."/>
            <person name="Nielsen K.L."/>
        </authorList>
    </citation>
    <scope>NUCLEOTIDE SEQUENCE [LARGE SCALE GENOMIC DNA]</scope>
    <source>
        <strain evidence="2 3">IBT 35679</strain>
    </source>
</reference>
<keyword evidence="3" id="KW-1185">Reference proteome</keyword>
<protein>
    <submittedName>
        <fullName evidence="2">Uncharacterized protein</fullName>
    </submittedName>
</protein>
<organism evidence="2 3">
    <name type="scientific">Penicillium frequentans</name>
    <dbReference type="NCBI Taxonomy" id="3151616"/>
    <lineage>
        <taxon>Eukaryota</taxon>
        <taxon>Fungi</taxon>
        <taxon>Dikarya</taxon>
        <taxon>Ascomycota</taxon>
        <taxon>Pezizomycotina</taxon>
        <taxon>Eurotiomycetes</taxon>
        <taxon>Eurotiomycetidae</taxon>
        <taxon>Eurotiales</taxon>
        <taxon>Aspergillaceae</taxon>
        <taxon>Penicillium</taxon>
    </lineage>
</organism>
<feature type="compositionally biased region" description="Polar residues" evidence="1">
    <location>
        <begin position="7"/>
        <end position="21"/>
    </location>
</feature>
<name>A0AAD6D2C5_9EURO</name>
<dbReference type="AlphaFoldDB" id="A0AAD6D2C5"/>
<evidence type="ECO:0000313" key="2">
    <source>
        <dbReference type="EMBL" id="KAJ5552254.1"/>
    </source>
</evidence>
<accession>A0AAD6D2C5</accession>
<proteinExistence type="predicted"/>
<dbReference type="Proteomes" id="UP001220324">
    <property type="component" value="Unassembled WGS sequence"/>
</dbReference>
<feature type="compositionally biased region" description="Low complexity" evidence="1">
    <location>
        <begin position="76"/>
        <end position="88"/>
    </location>
</feature>
<gene>
    <name evidence="2" type="ORF">N7494_001632</name>
</gene>
<comment type="caution">
    <text evidence="2">The sequence shown here is derived from an EMBL/GenBank/DDBJ whole genome shotgun (WGS) entry which is preliminary data.</text>
</comment>
<sequence length="95" mass="9976">MPHKVTNDSNSTLASRGSSGDQVIATEVRDASSNRQCRPQTPGCRTQQRGPNIRRNSAIGLGQTTLEVVPTAHAASNSSSSSSNQQQQAGWGGKL</sequence>
<evidence type="ECO:0000313" key="3">
    <source>
        <dbReference type="Proteomes" id="UP001220324"/>
    </source>
</evidence>
<evidence type="ECO:0000256" key="1">
    <source>
        <dbReference type="SAM" id="MobiDB-lite"/>
    </source>
</evidence>
<feature type="region of interest" description="Disordered" evidence="1">
    <location>
        <begin position="1"/>
        <end position="95"/>
    </location>
</feature>
<feature type="compositionally biased region" description="Polar residues" evidence="1">
    <location>
        <begin position="33"/>
        <end position="50"/>
    </location>
</feature>